<dbReference type="Gene3D" id="1.20.1330.10">
    <property type="entry name" value="f41 fragment of flagellin, N-terminal domain"/>
    <property type="match status" value="2"/>
</dbReference>
<dbReference type="RefSeq" id="WP_036311803.1">
    <property type="nucleotide sequence ID" value="NZ_JRQD01000001.1"/>
</dbReference>
<keyword evidence="2 4" id="KW-0964">Secreted</keyword>
<sequence length="601" mass="60159">MAQIINTNIASLNAQRNLNTSQSSLATSLERLSSGLRINSAKDDAAGLAISERFTTQIRGLNQAIRNANDGISLSQTAEGALGELTNNLQRIRELAVQSANATNSDSDRAALNQEVEQRLAEIDRIASQTSFNGRKVLDGTFGNAAFQVGANVGETISLDLSTSVRQGSIGAIASATSVDLSTVFTAGTDAVAGSYTTGDLSSLDLSQAAVAFAGGSASTTGGISVTDYQAGAAVTFDVDGVGINLNADYTNLAGVAGAIQTQLDAGNSGEYVVSEDGTDITITKTASATNPTTAVVIDNGTGTTEAEFTGATGAAGTAASDTSNLVFDVDGETVTLNGNYADIDALVTALQGELDGLTGGAGVYVAAAVDADSFSITSATPGALPATVVDNFQASSVTGASGGTSVAAAAAVPAATSDVTDLTIQIGDADAVAVATGTYSSASDFLDAVNTALGGNATASLDTDTNILTISSAETVTIAGATDAATFFSATEFAAAGSLSTVNVTTDTAANDAIRRIDSALTSVSDLRSTFGAIQNRFESTIANLGTTVESLSASRSRIQDADFASETANLTRAQILQQAGTAILAQANALPQNVLSLLG</sequence>
<dbReference type="PANTHER" id="PTHR42792:SF2">
    <property type="entry name" value="FLAGELLIN"/>
    <property type="match status" value="1"/>
</dbReference>
<protein>
    <recommendedName>
        <fullName evidence="4">Flagellin</fullName>
    </recommendedName>
</protein>
<dbReference type="GO" id="GO:0009288">
    <property type="term" value="C:bacterial-type flagellum"/>
    <property type="evidence" value="ECO:0007669"/>
    <property type="project" value="UniProtKB-SubCell"/>
</dbReference>
<feature type="domain" description="Flagellin C-terminal" evidence="6">
    <location>
        <begin position="516"/>
        <end position="600"/>
    </location>
</feature>
<proteinExistence type="inferred from homology"/>
<dbReference type="Gene3D" id="6.10.280.190">
    <property type="match status" value="1"/>
</dbReference>
<keyword evidence="3 4" id="KW-0975">Bacterial flagellum</keyword>
<evidence type="ECO:0000313" key="8">
    <source>
        <dbReference type="Proteomes" id="UP000029999"/>
    </source>
</evidence>
<reference evidence="7 8" key="1">
    <citation type="submission" date="2014-09" db="EMBL/GenBank/DDBJ databases">
        <authorList>
            <person name="Grob C."/>
            <person name="Taubert M."/>
            <person name="Howat A.M."/>
            <person name="Burns O.J."/>
            <person name="Dixon J.L."/>
            <person name="Chen Y."/>
            <person name="Murrell J.C."/>
        </authorList>
    </citation>
    <scope>NUCLEOTIDE SEQUENCE [LARGE SCALE GENOMIC DNA]</scope>
    <source>
        <strain evidence="7">L4</strain>
    </source>
</reference>
<dbReference type="SUPFAM" id="SSF64518">
    <property type="entry name" value="Phase 1 flagellin"/>
    <property type="match status" value="2"/>
</dbReference>
<comment type="similarity">
    <text evidence="1 4">Belongs to the bacterial flagellin family.</text>
</comment>
<dbReference type="InterPro" id="IPR001492">
    <property type="entry name" value="Flagellin"/>
</dbReference>
<dbReference type="Pfam" id="PF00700">
    <property type="entry name" value="Flagellin_C"/>
    <property type="match status" value="1"/>
</dbReference>
<dbReference type="PRINTS" id="PR00207">
    <property type="entry name" value="FLAGELLIN"/>
</dbReference>
<evidence type="ECO:0000259" key="6">
    <source>
        <dbReference type="Pfam" id="PF00700"/>
    </source>
</evidence>
<keyword evidence="7" id="KW-0969">Cilium</keyword>
<dbReference type="GO" id="GO:0005576">
    <property type="term" value="C:extracellular region"/>
    <property type="evidence" value="ECO:0007669"/>
    <property type="project" value="UniProtKB-SubCell"/>
</dbReference>
<organism evidence="7 8">
    <name type="scientific">Methylophaga thiooxydans</name>
    <dbReference type="NCBI Taxonomy" id="392484"/>
    <lineage>
        <taxon>Bacteria</taxon>
        <taxon>Pseudomonadati</taxon>
        <taxon>Pseudomonadota</taxon>
        <taxon>Gammaproteobacteria</taxon>
        <taxon>Thiotrichales</taxon>
        <taxon>Piscirickettsiaceae</taxon>
        <taxon>Methylophaga</taxon>
    </lineage>
</organism>
<keyword evidence="7" id="KW-0966">Cell projection</keyword>
<comment type="caution">
    <text evidence="7">The sequence shown here is derived from an EMBL/GenBank/DDBJ whole genome shotgun (WGS) entry which is preliminary data.</text>
</comment>
<evidence type="ECO:0000313" key="7">
    <source>
        <dbReference type="EMBL" id="KGM08193.1"/>
    </source>
</evidence>
<dbReference type="EMBL" id="JRQD01000001">
    <property type="protein sequence ID" value="KGM08193.1"/>
    <property type="molecule type" value="Genomic_DNA"/>
</dbReference>
<keyword evidence="7" id="KW-0282">Flagellum</keyword>
<dbReference type="PANTHER" id="PTHR42792">
    <property type="entry name" value="FLAGELLIN"/>
    <property type="match status" value="1"/>
</dbReference>
<evidence type="ECO:0000259" key="5">
    <source>
        <dbReference type="Pfam" id="PF00669"/>
    </source>
</evidence>
<evidence type="ECO:0000256" key="4">
    <source>
        <dbReference type="RuleBase" id="RU362073"/>
    </source>
</evidence>
<evidence type="ECO:0000256" key="2">
    <source>
        <dbReference type="ARBA" id="ARBA00022525"/>
    </source>
</evidence>
<dbReference type="Gene3D" id="2.60.40.4390">
    <property type="match status" value="1"/>
</dbReference>
<dbReference type="InterPro" id="IPR001029">
    <property type="entry name" value="Flagellin_N"/>
</dbReference>
<evidence type="ECO:0000256" key="1">
    <source>
        <dbReference type="ARBA" id="ARBA00005709"/>
    </source>
</evidence>
<evidence type="ECO:0000256" key="3">
    <source>
        <dbReference type="ARBA" id="ARBA00023143"/>
    </source>
</evidence>
<gene>
    <name evidence="7" type="primary">flaB</name>
    <name evidence="7" type="ORF">LP43_0616</name>
</gene>
<dbReference type="Pfam" id="PF00669">
    <property type="entry name" value="Flagellin_N"/>
    <property type="match status" value="1"/>
</dbReference>
<dbReference type="InterPro" id="IPR046358">
    <property type="entry name" value="Flagellin_C"/>
</dbReference>
<name>A0A0A0BI57_9GAMM</name>
<dbReference type="STRING" id="392484.LP43_0616"/>
<dbReference type="GO" id="GO:0005198">
    <property type="term" value="F:structural molecule activity"/>
    <property type="evidence" value="ECO:0007669"/>
    <property type="project" value="UniProtKB-UniRule"/>
</dbReference>
<comment type="function">
    <text evidence="4">Flagellin is the subunit protein which polymerizes to form the filaments of bacterial flagella.</text>
</comment>
<dbReference type="AlphaFoldDB" id="A0A0A0BI57"/>
<dbReference type="Proteomes" id="UP000029999">
    <property type="component" value="Unassembled WGS sequence"/>
</dbReference>
<accession>A0A0A0BI57</accession>
<comment type="subcellular location">
    <subcellularLocation>
        <location evidence="4">Secreted</location>
    </subcellularLocation>
    <subcellularLocation>
        <location evidence="4">Bacterial flagellum</location>
    </subcellularLocation>
</comment>
<feature type="domain" description="Flagellin N-terminal" evidence="5">
    <location>
        <begin position="5"/>
        <end position="141"/>
    </location>
</feature>